<dbReference type="Proteomes" id="UP000776629">
    <property type="component" value="Unassembled WGS sequence"/>
</dbReference>
<dbReference type="GO" id="GO:0003677">
    <property type="term" value="F:DNA binding"/>
    <property type="evidence" value="ECO:0007669"/>
    <property type="project" value="UniProtKB-KW"/>
</dbReference>
<dbReference type="PROSITE" id="PS50930">
    <property type="entry name" value="HTH_LYTTR"/>
    <property type="match status" value="1"/>
</dbReference>
<dbReference type="EMBL" id="JACJJQ010000007">
    <property type="protein sequence ID" value="MBM6753628.1"/>
    <property type="molecule type" value="Genomic_DNA"/>
</dbReference>
<gene>
    <name evidence="2" type="ORF">H5993_02450</name>
</gene>
<dbReference type="SMART" id="SM00850">
    <property type="entry name" value="LytTR"/>
    <property type="match status" value="1"/>
</dbReference>
<keyword evidence="2" id="KW-0238">DNA-binding</keyword>
<dbReference type="InterPro" id="IPR007492">
    <property type="entry name" value="LytTR_DNA-bd_dom"/>
</dbReference>
<evidence type="ECO:0000259" key="1">
    <source>
        <dbReference type="PROSITE" id="PS50930"/>
    </source>
</evidence>
<name>A0ABS2EMH5_9LACO</name>
<proteinExistence type="predicted"/>
<dbReference type="RefSeq" id="WP_204776075.1">
    <property type="nucleotide sequence ID" value="NZ_JACJJQ010000007.1"/>
</dbReference>
<evidence type="ECO:0000313" key="2">
    <source>
        <dbReference type="EMBL" id="MBM6753628.1"/>
    </source>
</evidence>
<evidence type="ECO:0000313" key="3">
    <source>
        <dbReference type="Proteomes" id="UP000776629"/>
    </source>
</evidence>
<organism evidence="2 3">
    <name type="scientific">Limosilactobacillus alvi</name>
    <dbReference type="NCBI Taxonomy" id="990412"/>
    <lineage>
        <taxon>Bacteria</taxon>
        <taxon>Bacillati</taxon>
        <taxon>Bacillota</taxon>
        <taxon>Bacilli</taxon>
        <taxon>Lactobacillales</taxon>
        <taxon>Lactobacillaceae</taxon>
        <taxon>Limosilactobacillus</taxon>
    </lineage>
</organism>
<keyword evidence="3" id="KW-1185">Reference proteome</keyword>
<comment type="caution">
    <text evidence="2">The sequence shown here is derived from an EMBL/GenBank/DDBJ whole genome shotgun (WGS) entry which is preliminary data.</text>
</comment>
<dbReference type="Pfam" id="PF04397">
    <property type="entry name" value="LytTR"/>
    <property type="match status" value="1"/>
</dbReference>
<sequence>MKLTIQRRIAPLDYITKNNGIEGLTTRLQETIDTAYRGYINSLGDTSQQFLNYERVRGVIERLPLEQVLFLQTNSHKANWLSITSNDQIIECTGKLKDFAQKYPELVYISRDTLVNLSQVKSYNAKAGVVTLTSGQEFKVSFRRRSVFKKLLN</sequence>
<protein>
    <submittedName>
        <fullName evidence="2">LytTR family transcriptional regulator DNA-binding domain-containing protein</fullName>
    </submittedName>
</protein>
<feature type="domain" description="HTH LytTR-type" evidence="1">
    <location>
        <begin position="51"/>
        <end position="153"/>
    </location>
</feature>
<reference evidence="2 3" key="1">
    <citation type="journal article" date="2021" name="Sci. Rep.">
        <title>The distribution of antibiotic resistance genes in chicken gut microbiota commensals.</title>
        <authorList>
            <person name="Juricova H."/>
            <person name="Matiasovicova J."/>
            <person name="Kubasova T."/>
            <person name="Cejkova D."/>
            <person name="Rychlik I."/>
        </authorList>
    </citation>
    <scope>NUCLEOTIDE SEQUENCE [LARGE SCALE GENOMIC DNA]</scope>
    <source>
        <strain evidence="2 3">An810</strain>
    </source>
</reference>
<accession>A0ABS2EMH5</accession>
<dbReference type="Gene3D" id="2.40.50.1020">
    <property type="entry name" value="LytTr DNA-binding domain"/>
    <property type="match status" value="1"/>
</dbReference>